<dbReference type="EC" id="1.1.1.29" evidence="7"/>
<keyword evidence="3" id="KW-0520">NAD</keyword>
<feature type="domain" description="D-isomer specific 2-hydroxyacid dehydrogenase catalytic" evidence="5">
    <location>
        <begin position="12"/>
        <end position="313"/>
    </location>
</feature>
<dbReference type="CDD" id="cd12161">
    <property type="entry name" value="GDH_like_1"/>
    <property type="match status" value="1"/>
</dbReference>
<dbReference type="InterPro" id="IPR036291">
    <property type="entry name" value="NAD(P)-bd_dom_sf"/>
</dbReference>
<dbReference type="InterPro" id="IPR006140">
    <property type="entry name" value="D-isomer_DH_NAD-bd"/>
</dbReference>
<dbReference type="InterPro" id="IPR050418">
    <property type="entry name" value="D-iso_2-hydroxyacid_DH_PdxB"/>
</dbReference>
<dbReference type="FunFam" id="3.40.50.720:FF:000203">
    <property type="entry name" value="D-3-phosphoglycerate dehydrogenase (SerA)"/>
    <property type="match status" value="1"/>
</dbReference>
<gene>
    <name evidence="7" type="primary">serA_2</name>
    <name evidence="7" type="ORF">ERS852407_03088</name>
</gene>
<accession>A0A174FUE4</accession>
<dbReference type="SUPFAM" id="SSF51735">
    <property type="entry name" value="NAD(P)-binding Rossmann-fold domains"/>
    <property type="match status" value="1"/>
</dbReference>
<protein>
    <submittedName>
        <fullName evidence="7">D-isomer-specific 2-hydroxyacid dehydrogenase</fullName>
        <ecNumber evidence="7">1.1.1.29</ecNumber>
    </submittedName>
</protein>
<dbReference type="PRINTS" id="PR00411">
    <property type="entry name" value="PNDRDTASEI"/>
</dbReference>
<dbReference type="GO" id="GO:0008465">
    <property type="term" value="F:hydroxypyruvate reductase (NADH) activity"/>
    <property type="evidence" value="ECO:0007669"/>
    <property type="project" value="UniProtKB-EC"/>
</dbReference>
<evidence type="ECO:0000256" key="1">
    <source>
        <dbReference type="ARBA" id="ARBA00005854"/>
    </source>
</evidence>
<dbReference type="InterPro" id="IPR029752">
    <property type="entry name" value="D-isomer_DH_CS1"/>
</dbReference>
<dbReference type="Pfam" id="PF00389">
    <property type="entry name" value="2-Hacid_dh"/>
    <property type="match status" value="1"/>
</dbReference>
<dbReference type="PROSITE" id="PS00671">
    <property type="entry name" value="D_2_HYDROXYACID_DH_3"/>
    <property type="match status" value="1"/>
</dbReference>
<dbReference type="InterPro" id="IPR006139">
    <property type="entry name" value="D-isomer_2_OHA_DH_cat_dom"/>
</dbReference>
<dbReference type="GO" id="GO:0051287">
    <property type="term" value="F:NAD binding"/>
    <property type="evidence" value="ECO:0007669"/>
    <property type="project" value="InterPro"/>
</dbReference>
<dbReference type="PANTHER" id="PTHR43761:SF1">
    <property type="entry name" value="D-ISOMER SPECIFIC 2-HYDROXYACID DEHYDROGENASE CATALYTIC DOMAIN-CONTAINING PROTEIN-RELATED"/>
    <property type="match status" value="1"/>
</dbReference>
<dbReference type="Pfam" id="PF02826">
    <property type="entry name" value="2-Hacid_dh_C"/>
    <property type="match status" value="1"/>
</dbReference>
<comment type="similarity">
    <text evidence="1 4">Belongs to the D-isomer specific 2-hydroxyacid dehydrogenase family.</text>
</comment>
<proteinExistence type="inferred from homology"/>
<dbReference type="InterPro" id="IPR029753">
    <property type="entry name" value="D-isomer_DH_CS"/>
</dbReference>
<dbReference type="PROSITE" id="PS00670">
    <property type="entry name" value="D_2_HYDROXYACID_DH_2"/>
    <property type="match status" value="1"/>
</dbReference>
<dbReference type="EMBL" id="CYZE01000007">
    <property type="protein sequence ID" value="CUO52170.1"/>
    <property type="molecule type" value="Genomic_DNA"/>
</dbReference>
<dbReference type="RefSeq" id="WP_055656480.1">
    <property type="nucleotide sequence ID" value="NZ_CABIXC010000007.1"/>
</dbReference>
<dbReference type="SUPFAM" id="SSF52283">
    <property type="entry name" value="Formate/glycerate dehydrogenase catalytic domain-like"/>
    <property type="match status" value="1"/>
</dbReference>
<reference evidence="7 8" key="1">
    <citation type="submission" date="2015-09" db="EMBL/GenBank/DDBJ databases">
        <authorList>
            <consortium name="Pathogen Informatics"/>
        </authorList>
    </citation>
    <scope>NUCLEOTIDE SEQUENCE [LARGE SCALE GENOMIC DNA]</scope>
    <source>
        <strain evidence="7 8">2789STDY5608850</strain>
    </source>
</reference>
<evidence type="ECO:0000256" key="2">
    <source>
        <dbReference type="ARBA" id="ARBA00023002"/>
    </source>
</evidence>
<dbReference type="PROSITE" id="PS00065">
    <property type="entry name" value="D_2_HYDROXYACID_DH_1"/>
    <property type="match status" value="1"/>
</dbReference>
<evidence type="ECO:0000259" key="6">
    <source>
        <dbReference type="Pfam" id="PF02826"/>
    </source>
</evidence>
<organism evidence="7 8">
    <name type="scientific">Hungatella hathewayi</name>
    <dbReference type="NCBI Taxonomy" id="154046"/>
    <lineage>
        <taxon>Bacteria</taxon>
        <taxon>Bacillati</taxon>
        <taxon>Bacillota</taxon>
        <taxon>Clostridia</taxon>
        <taxon>Lachnospirales</taxon>
        <taxon>Lachnospiraceae</taxon>
        <taxon>Hungatella</taxon>
    </lineage>
</organism>
<name>A0A174FUE4_9FIRM</name>
<feature type="domain" description="D-isomer specific 2-hydroxyacid dehydrogenase NAD-binding" evidence="6">
    <location>
        <begin position="113"/>
        <end position="286"/>
    </location>
</feature>
<dbReference type="Gene3D" id="3.40.50.720">
    <property type="entry name" value="NAD(P)-binding Rossmann-like Domain"/>
    <property type="match status" value="2"/>
</dbReference>
<dbReference type="Proteomes" id="UP000095651">
    <property type="component" value="Unassembled WGS sequence"/>
</dbReference>
<evidence type="ECO:0000313" key="8">
    <source>
        <dbReference type="Proteomes" id="UP000095651"/>
    </source>
</evidence>
<dbReference type="AlphaFoldDB" id="A0A174FUE4"/>
<sequence length="318" mass="34760">MNISLLEPIGVPEEMINSLAEGLRKEGHVFTYYDTKTTDVEELKRRSAGQEIVMIANNPYPDEVVQSSDSLKAIAVAFTGIDHVGLAACREKNIQVLNCAGYSNQSVAELAVGMAVTVMRKILEGDFAVRNGRTSEGLVGTEICGRTVGIVGCGQIGFKTARLFKAFGAEVLAYSRHEKEEWKEAGIRFADIDTLLKESDIISLHLPLNETTKGFFDGEKIEKMKEDAILINCARGPIVDNAALAKALNEGRIAGAAIDVFDMEPPIPADYPLLSAKNVLMTPHVAFATKEAMVRRAKIEFDNVYAYLQGKPENVCKF</sequence>
<dbReference type="PANTHER" id="PTHR43761">
    <property type="entry name" value="D-ISOMER SPECIFIC 2-HYDROXYACID DEHYDROGENASE FAMILY PROTEIN (AFU_ORTHOLOGUE AFUA_1G13630)"/>
    <property type="match status" value="1"/>
</dbReference>
<evidence type="ECO:0000256" key="4">
    <source>
        <dbReference type="RuleBase" id="RU003719"/>
    </source>
</evidence>
<evidence type="ECO:0000259" key="5">
    <source>
        <dbReference type="Pfam" id="PF00389"/>
    </source>
</evidence>
<evidence type="ECO:0000313" key="7">
    <source>
        <dbReference type="EMBL" id="CUO52170.1"/>
    </source>
</evidence>
<keyword evidence="2 4" id="KW-0560">Oxidoreductase</keyword>
<evidence type="ECO:0000256" key="3">
    <source>
        <dbReference type="ARBA" id="ARBA00023027"/>
    </source>
</evidence>